<evidence type="ECO:0000313" key="3">
    <source>
        <dbReference type="Proteomes" id="UP001335648"/>
    </source>
</evidence>
<feature type="compositionally biased region" description="Low complexity" evidence="1">
    <location>
        <begin position="119"/>
        <end position="132"/>
    </location>
</feature>
<feature type="region of interest" description="Disordered" evidence="1">
    <location>
        <begin position="1"/>
        <end position="142"/>
    </location>
</feature>
<evidence type="ECO:0000313" key="2">
    <source>
        <dbReference type="EMBL" id="KAK5885746.1"/>
    </source>
</evidence>
<dbReference type="Proteomes" id="UP001335648">
    <property type="component" value="Unassembled WGS sequence"/>
</dbReference>
<name>A0AAN8BIC4_9TELE</name>
<gene>
    <name evidence="2" type="ORF">CesoFtcFv8_016857</name>
</gene>
<reference evidence="2 3" key="1">
    <citation type="journal article" date="2023" name="Mol. Biol. Evol.">
        <title>Genomics of Secondarily Temperate Adaptation in the Only Non-Antarctic Icefish.</title>
        <authorList>
            <person name="Rivera-Colon A.G."/>
            <person name="Rayamajhi N."/>
            <person name="Minhas B.F."/>
            <person name="Madrigal G."/>
            <person name="Bilyk K.T."/>
            <person name="Yoon V."/>
            <person name="Hune M."/>
            <person name="Gregory S."/>
            <person name="Cheng C.H.C."/>
            <person name="Catchen J.M."/>
        </authorList>
    </citation>
    <scope>NUCLEOTIDE SEQUENCE [LARGE SCALE GENOMIC DNA]</scope>
    <source>
        <strain evidence="2">JC2023a</strain>
    </source>
</reference>
<comment type="caution">
    <text evidence="2">The sequence shown here is derived from an EMBL/GenBank/DDBJ whole genome shotgun (WGS) entry which is preliminary data.</text>
</comment>
<protein>
    <submittedName>
        <fullName evidence="2">Uncharacterized protein</fullName>
    </submittedName>
</protein>
<dbReference type="AlphaFoldDB" id="A0AAN8BIC4"/>
<sequence length="142" mass="15350">MMDGAYRENHLGPGEQEHRESGPGDRRTPPDADPRMGAPPPGGRPMGPMDGPFPRRAPYGPPHPDFYPPQGTSHDAYVGPSHSRDVPSSFPSRSWTPSSSLRSVPSTRRAPHIPQWVFPLLSSPPHTASPHSSTPPSPEDAI</sequence>
<keyword evidence="3" id="KW-1185">Reference proteome</keyword>
<feature type="compositionally biased region" description="Low complexity" evidence="1">
    <location>
        <begin position="87"/>
        <end position="108"/>
    </location>
</feature>
<dbReference type="EMBL" id="JAULUE010002059">
    <property type="protein sequence ID" value="KAK5885746.1"/>
    <property type="molecule type" value="Genomic_DNA"/>
</dbReference>
<evidence type="ECO:0000256" key="1">
    <source>
        <dbReference type="SAM" id="MobiDB-lite"/>
    </source>
</evidence>
<feature type="compositionally biased region" description="Pro residues" evidence="1">
    <location>
        <begin position="133"/>
        <end position="142"/>
    </location>
</feature>
<organism evidence="2 3">
    <name type="scientific">Champsocephalus esox</name>
    <name type="common">pike icefish</name>
    <dbReference type="NCBI Taxonomy" id="159716"/>
    <lineage>
        <taxon>Eukaryota</taxon>
        <taxon>Metazoa</taxon>
        <taxon>Chordata</taxon>
        <taxon>Craniata</taxon>
        <taxon>Vertebrata</taxon>
        <taxon>Euteleostomi</taxon>
        <taxon>Actinopterygii</taxon>
        <taxon>Neopterygii</taxon>
        <taxon>Teleostei</taxon>
        <taxon>Neoteleostei</taxon>
        <taxon>Acanthomorphata</taxon>
        <taxon>Eupercaria</taxon>
        <taxon>Perciformes</taxon>
        <taxon>Notothenioidei</taxon>
        <taxon>Channichthyidae</taxon>
        <taxon>Champsocephalus</taxon>
    </lineage>
</organism>
<proteinExistence type="predicted"/>
<feature type="compositionally biased region" description="Basic and acidic residues" evidence="1">
    <location>
        <begin position="1"/>
        <end position="34"/>
    </location>
</feature>
<accession>A0AAN8BIC4</accession>